<dbReference type="SUPFAM" id="SSF159245">
    <property type="entry name" value="AttH-like"/>
    <property type="match status" value="1"/>
</dbReference>
<keyword evidence="2" id="KW-1185">Reference proteome</keyword>
<proteinExistence type="predicted"/>
<dbReference type="Proteomes" id="UP000321567">
    <property type="component" value="Unassembled WGS sequence"/>
</dbReference>
<name>A0A512H9F2_9PROT</name>
<dbReference type="CDD" id="cd21471">
    <property type="entry name" value="CrtC-like"/>
    <property type="match status" value="1"/>
</dbReference>
<gene>
    <name evidence="1" type="ORF">ROR02_21510</name>
</gene>
<organism evidence="1 2">
    <name type="scientific">Pararhodospirillum oryzae</name>
    <dbReference type="NCBI Taxonomy" id="478448"/>
    <lineage>
        <taxon>Bacteria</taxon>
        <taxon>Pseudomonadati</taxon>
        <taxon>Pseudomonadota</taxon>
        <taxon>Alphaproteobacteria</taxon>
        <taxon>Rhodospirillales</taxon>
        <taxon>Rhodospirillaceae</taxon>
        <taxon>Pararhodospirillum</taxon>
    </lineage>
</organism>
<sequence length="273" mass="30319">MFSPYYALSGRHDPANHCAINVALYGQPRLWTMTERGRAALRRGPDHLTIGPSTLTWADGGLSVSIDERTAPLPRPVRGRIRVFPAALNSQTFRLDGAGRHRWRPVLPSARVEVHLESPALSWSGAGYFDTNDGDEPMQAAFRRWDWSRGCTADGGTAILYDITPRHADQGPTLLALRSAPDGSLVPADMPPPAPLPMGPAWRVARGTRCDAGTCPRVVETLEDTPFYTRSVVDTALWGERVRSVHESLDLERLRSRWVPWLLPFRMPRIGGR</sequence>
<evidence type="ECO:0000313" key="2">
    <source>
        <dbReference type="Proteomes" id="UP000321567"/>
    </source>
</evidence>
<comment type="caution">
    <text evidence="1">The sequence shown here is derived from an EMBL/GenBank/DDBJ whole genome shotgun (WGS) entry which is preliminary data.</text>
</comment>
<reference evidence="1 2" key="1">
    <citation type="submission" date="2019-07" db="EMBL/GenBank/DDBJ databases">
        <title>Whole genome shotgun sequence of Rhodospirillum oryzae NBRC 107573.</title>
        <authorList>
            <person name="Hosoyama A."/>
            <person name="Uohara A."/>
            <person name="Ohji S."/>
            <person name="Ichikawa N."/>
        </authorList>
    </citation>
    <scope>NUCLEOTIDE SEQUENCE [LARGE SCALE GENOMIC DNA]</scope>
    <source>
        <strain evidence="1 2">NBRC 107573</strain>
    </source>
</reference>
<dbReference type="AlphaFoldDB" id="A0A512H9F2"/>
<evidence type="ECO:0000313" key="1">
    <source>
        <dbReference type="EMBL" id="GEO82020.1"/>
    </source>
</evidence>
<accession>A0A512H9F2</accession>
<dbReference type="EMBL" id="BJZO01000057">
    <property type="protein sequence ID" value="GEO82020.1"/>
    <property type="molecule type" value="Genomic_DNA"/>
</dbReference>
<protein>
    <submittedName>
        <fullName evidence="1">Carotenoid 1,2-hydratase</fullName>
    </submittedName>
</protein>